<proteinExistence type="inferred from homology"/>
<dbReference type="Proteomes" id="UP000199372">
    <property type="component" value="Unassembled WGS sequence"/>
</dbReference>
<evidence type="ECO:0000256" key="3">
    <source>
        <dbReference type="ARBA" id="ARBA00023143"/>
    </source>
</evidence>
<gene>
    <name evidence="4" type="primary">fliE</name>
    <name evidence="5" type="ORF">SAMN04488011_103174</name>
</gene>
<dbReference type="EMBL" id="FOCM01000003">
    <property type="protein sequence ID" value="SEN25438.1"/>
    <property type="molecule type" value="Genomic_DNA"/>
</dbReference>
<dbReference type="OrthoDB" id="9812413at2"/>
<keyword evidence="3 4" id="KW-0975">Bacterial flagellum</keyword>
<comment type="similarity">
    <text evidence="2 4">Belongs to the FliE family.</text>
</comment>
<keyword evidence="5" id="KW-0969">Cilium</keyword>
<keyword evidence="5" id="KW-0282">Flagellum</keyword>
<evidence type="ECO:0000313" key="5">
    <source>
        <dbReference type="EMBL" id="SEN25438.1"/>
    </source>
</evidence>
<dbReference type="Pfam" id="PF02049">
    <property type="entry name" value="FliE"/>
    <property type="match status" value="1"/>
</dbReference>
<dbReference type="GO" id="GO:0009425">
    <property type="term" value="C:bacterial-type flagellum basal body"/>
    <property type="evidence" value="ECO:0007669"/>
    <property type="project" value="UniProtKB-SubCell"/>
</dbReference>
<evidence type="ECO:0000256" key="2">
    <source>
        <dbReference type="ARBA" id="ARBA00009272"/>
    </source>
</evidence>
<organism evidence="5 6">
    <name type="scientific">Palleronia pelagia</name>
    <dbReference type="NCBI Taxonomy" id="387096"/>
    <lineage>
        <taxon>Bacteria</taxon>
        <taxon>Pseudomonadati</taxon>
        <taxon>Pseudomonadota</taxon>
        <taxon>Alphaproteobacteria</taxon>
        <taxon>Rhodobacterales</taxon>
        <taxon>Roseobacteraceae</taxon>
        <taxon>Palleronia</taxon>
    </lineage>
</organism>
<evidence type="ECO:0000313" key="6">
    <source>
        <dbReference type="Proteomes" id="UP000199372"/>
    </source>
</evidence>
<dbReference type="GO" id="GO:0003774">
    <property type="term" value="F:cytoskeletal motor activity"/>
    <property type="evidence" value="ECO:0007669"/>
    <property type="project" value="InterPro"/>
</dbReference>
<dbReference type="PANTHER" id="PTHR34653:SF1">
    <property type="entry name" value="FLAGELLAR HOOK-BASAL BODY COMPLEX PROTEIN FLIE"/>
    <property type="match status" value="1"/>
</dbReference>
<accession>A0A1H8F367</accession>
<keyword evidence="5" id="KW-0966">Cell projection</keyword>
<dbReference type="InterPro" id="IPR001624">
    <property type="entry name" value="FliE"/>
</dbReference>
<comment type="subcellular location">
    <subcellularLocation>
        <location evidence="1 4">Bacterial flagellum basal body</location>
    </subcellularLocation>
</comment>
<dbReference type="RefSeq" id="WP_073126884.1">
    <property type="nucleotide sequence ID" value="NZ_FOCM01000003.1"/>
</dbReference>
<dbReference type="GO" id="GO:0071973">
    <property type="term" value="P:bacterial-type flagellum-dependent cell motility"/>
    <property type="evidence" value="ECO:0007669"/>
    <property type="project" value="InterPro"/>
</dbReference>
<name>A0A1H8F367_9RHOB</name>
<dbReference type="PANTHER" id="PTHR34653">
    <property type="match status" value="1"/>
</dbReference>
<dbReference type="GO" id="GO:0005198">
    <property type="term" value="F:structural molecule activity"/>
    <property type="evidence" value="ECO:0007669"/>
    <property type="project" value="InterPro"/>
</dbReference>
<dbReference type="AlphaFoldDB" id="A0A1H8F367"/>
<protein>
    <recommendedName>
        <fullName evidence="4">Flagellar hook-basal body complex protein FliE</fullName>
    </recommendedName>
</protein>
<evidence type="ECO:0000256" key="1">
    <source>
        <dbReference type="ARBA" id="ARBA00004117"/>
    </source>
</evidence>
<sequence length="105" mass="10923">MTDPSMISSGLVRGAYASSRSLQGGESNAAKDAASGFAEMVQDAAQSAVEKVRSGEEVAAAGLRGEAGTQEVVEAVLAMQSTVEVAVSVRDRFVEAYQEVLRMPI</sequence>
<evidence type="ECO:0000256" key="4">
    <source>
        <dbReference type="HAMAP-Rule" id="MF_00724"/>
    </source>
</evidence>
<keyword evidence="6" id="KW-1185">Reference proteome</keyword>
<dbReference type="HAMAP" id="MF_00724">
    <property type="entry name" value="FliE"/>
    <property type="match status" value="1"/>
</dbReference>
<reference evidence="6" key="1">
    <citation type="submission" date="2016-10" db="EMBL/GenBank/DDBJ databases">
        <authorList>
            <person name="Varghese N."/>
            <person name="Submissions S."/>
        </authorList>
    </citation>
    <scope>NUCLEOTIDE SEQUENCE [LARGE SCALE GENOMIC DNA]</scope>
    <source>
        <strain evidence="6">DSM 26893</strain>
    </source>
</reference>